<organism evidence="2 3">
    <name type="scientific">Aspergillus ruber (strain CBS 135680)</name>
    <dbReference type="NCBI Taxonomy" id="1388766"/>
    <lineage>
        <taxon>Eukaryota</taxon>
        <taxon>Fungi</taxon>
        <taxon>Dikarya</taxon>
        <taxon>Ascomycota</taxon>
        <taxon>Pezizomycotina</taxon>
        <taxon>Eurotiomycetes</taxon>
        <taxon>Eurotiomycetidae</taxon>
        <taxon>Eurotiales</taxon>
        <taxon>Aspergillaceae</taxon>
        <taxon>Aspergillus</taxon>
        <taxon>Aspergillus subgen. Aspergillus</taxon>
    </lineage>
</organism>
<dbReference type="STRING" id="1388766.A0A017S0A0"/>
<keyword evidence="3" id="KW-1185">Reference proteome</keyword>
<accession>A0A017S0A0</accession>
<feature type="compositionally biased region" description="Polar residues" evidence="1">
    <location>
        <begin position="1"/>
        <end position="14"/>
    </location>
</feature>
<dbReference type="Proteomes" id="UP000019804">
    <property type="component" value="Unassembled WGS sequence"/>
</dbReference>
<dbReference type="OrthoDB" id="1577640at2759"/>
<gene>
    <name evidence="2" type="ORF">EURHEDRAFT_417578</name>
</gene>
<name>A0A017S0A0_ASPRC</name>
<evidence type="ECO:0000313" key="3">
    <source>
        <dbReference type="Proteomes" id="UP000019804"/>
    </source>
</evidence>
<evidence type="ECO:0000313" key="2">
    <source>
        <dbReference type="EMBL" id="EYE90276.1"/>
    </source>
</evidence>
<evidence type="ECO:0000256" key="1">
    <source>
        <dbReference type="SAM" id="MobiDB-lite"/>
    </source>
</evidence>
<proteinExistence type="predicted"/>
<sequence length="444" mass="49300">MTSQPLQRHNTSWSADLPSRESPLTENDMQQIASNPEDGLSMIKTALGRQQLGFIVSENVIKAAASNERYAVEILEILMENGGSDVAITKDIVCAAAGNSLAAVGYLFQLPGRPLPTLENSLLAAVSHDEDNHAAKMCASIVKQFPEAQISSRVLEAACTKSKVMQVLLDQPCDHLPIQEIIRKIARGSYEEAQVAQLLLDHNHLIVDEWAMETLAANGSAFEIIITSQPDAPVTHNVLLQAASNDESIDTLLQNRLDDVVITEEVMIVAAKSDYTVAAILQNTQSVPITKEVFKEAAYHEQPDSLGAFLSLQPDLDPLAIWHEIWQDIVISAERKYRATRAIFHNTDLEVTTSKLQSYPYDPEQKNNYGLDDVVMEIAEDDRILPITEETTEIILERCRNKAIKEILEYKPDMLITAKLFQAAERNLIADKESLLSFLTEKRG</sequence>
<reference evidence="3" key="1">
    <citation type="journal article" date="2014" name="Nat. Commun.">
        <title>Genomic adaptations of the halophilic Dead Sea filamentous fungus Eurotium rubrum.</title>
        <authorList>
            <person name="Kis-Papo T."/>
            <person name="Weig A.R."/>
            <person name="Riley R."/>
            <person name="Persoh D."/>
            <person name="Salamov A."/>
            <person name="Sun H."/>
            <person name="Lipzen A."/>
            <person name="Wasser S.P."/>
            <person name="Rambold G."/>
            <person name="Grigoriev I.V."/>
            <person name="Nevo E."/>
        </authorList>
    </citation>
    <scope>NUCLEOTIDE SEQUENCE [LARGE SCALE GENOMIC DNA]</scope>
    <source>
        <strain evidence="3">CBS 135680</strain>
    </source>
</reference>
<dbReference type="AlphaFoldDB" id="A0A017S0A0"/>
<feature type="region of interest" description="Disordered" evidence="1">
    <location>
        <begin position="1"/>
        <end position="24"/>
    </location>
</feature>
<dbReference type="GeneID" id="63698359"/>
<dbReference type="EMBL" id="KK088463">
    <property type="protein sequence ID" value="EYE90276.1"/>
    <property type="molecule type" value="Genomic_DNA"/>
</dbReference>
<protein>
    <submittedName>
        <fullName evidence="2">Uncharacterized protein</fullName>
    </submittedName>
</protein>
<dbReference type="Pfam" id="PF23397">
    <property type="entry name" value="DUF7104"/>
    <property type="match status" value="3"/>
</dbReference>
<dbReference type="HOGENOM" id="CLU_616733_0_0_1"/>
<dbReference type="InterPro" id="IPR055530">
    <property type="entry name" value="DUF7104"/>
</dbReference>
<dbReference type="RefSeq" id="XP_040633966.1">
    <property type="nucleotide sequence ID" value="XM_040783235.1"/>
</dbReference>